<reference evidence="1" key="1">
    <citation type="submission" date="2020-09" db="EMBL/GenBank/DDBJ databases">
        <authorList>
            <person name="Blom J."/>
        </authorList>
    </citation>
    <scope>NUCLEOTIDE SEQUENCE</scope>
    <source>
        <strain evidence="1">No.713</strain>
    </source>
</reference>
<dbReference type="Proteomes" id="UP001153719">
    <property type="component" value="Chromosome"/>
</dbReference>
<evidence type="ECO:0000313" key="1">
    <source>
        <dbReference type="EMBL" id="CAD5927642.1"/>
    </source>
</evidence>
<accession>A0A9W4CG88</accession>
<dbReference type="GO" id="GO:0004016">
    <property type="term" value="F:adenylate cyclase activity"/>
    <property type="evidence" value="ECO:0007669"/>
    <property type="project" value="UniProtKB-EC"/>
</dbReference>
<keyword evidence="2" id="KW-1185">Reference proteome</keyword>
<dbReference type="EMBL" id="LR882967">
    <property type="protein sequence ID" value="CAD5927642.1"/>
    <property type="molecule type" value="Genomic_DNA"/>
</dbReference>
<organism evidence="1 2">
    <name type="scientific">Planktothrix pseudagardhii</name>
    <dbReference type="NCBI Taxonomy" id="132604"/>
    <lineage>
        <taxon>Bacteria</taxon>
        <taxon>Bacillati</taxon>
        <taxon>Cyanobacteriota</taxon>
        <taxon>Cyanophyceae</taxon>
        <taxon>Oscillatoriophycideae</taxon>
        <taxon>Oscillatoriales</taxon>
        <taxon>Microcoleaceae</taxon>
        <taxon>Planktothrix</taxon>
    </lineage>
</organism>
<dbReference type="AlphaFoldDB" id="A0A9W4CG88"/>
<dbReference type="EC" id="4.6.1.1" evidence="1"/>
<proteinExistence type="predicted"/>
<gene>
    <name evidence="1" type="ORF">NO713_01079</name>
</gene>
<dbReference type="KEGG" id="ppsu:NO713_01079"/>
<evidence type="ECO:0000313" key="2">
    <source>
        <dbReference type="Proteomes" id="UP001153719"/>
    </source>
</evidence>
<keyword evidence="1" id="KW-0456">Lyase</keyword>
<protein>
    <submittedName>
        <fullName evidence="1">Adenylate cyclase</fullName>
        <ecNumber evidence="1">4.6.1.1</ecNumber>
    </submittedName>
</protein>
<name>A0A9W4CG88_9CYAN</name>
<sequence length="62" mass="6828">MSKLIILTVAEGNFGDGFPVTLQIGEEGKSPSIEVSGKLPSTPEIPESYSQWQLRLRLIKIK</sequence>